<reference evidence="1 2" key="1">
    <citation type="journal article" date="2019" name="Nat. Ecol. Evol.">
        <title>Megaphylogeny resolves global patterns of mushroom evolution.</title>
        <authorList>
            <person name="Varga T."/>
            <person name="Krizsan K."/>
            <person name="Foldi C."/>
            <person name="Dima B."/>
            <person name="Sanchez-Garcia M."/>
            <person name="Sanchez-Ramirez S."/>
            <person name="Szollosi G.J."/>
            <person name="Szarkandi J.G."/>
            <person name="Papp V."/>
            <person name="Albert L."/>
            <person name="Andreopoulos W."/>
            <person name="Angelini C."/>
            <person name="Antonin V."/>
            <person name="Barry K.W."/>
            <person name="Bougher N.L."/>
            <person name="Buchanan P."/>
            <person name="Buyck B."/>
            <person name="Bense V."/>
            <person name="Catcheside P."/>
            <person name="Chovatia M."/>
            <person name="Cooper J."/>
            <person name="Damon W."/>
            <person name="Desjardin D."/>
            <person name="Finy P."/>
            <person name="Geml J."/>
            <person name="Haridas S."/>
            <person name="Hughes K."/>
            <person name="Justo A."/>
            <person name="Karasinski D."/>
            <person name="Kautmanova I."/>
            <person name="Kiss B."/>
            <person name="Kocsube S."/>
            <person name="Kotiranta H."/>
            <person name="LaButti K.M."/>
            <person name="Lechner B.E."/>
            <person name="Liimatainen K."/>
            <person name="Lipzen A."/>
            <person name="Lukacs Z."/>
            <person name="Mihaltcheva S."/>
            <person name="Morgado L.N."/>
            <person name="Niskanen T."/>
            <person name="Noordeloos M.E."/>
            <person name="Ohm R.A."/>
            <person name="Ortiz-Santana B."/>
            <person name="Ovrebo C."/>
            <person name="Racz N."/>
            <person name="Riley R."/>
            <person name="Savchenko A."/>
            <person name="Shiryaev A."/>
            <person name="Soop K."/>
            <person name="Spirin V."/>
            <person name="Szebenyi C."/>
            <person name="Tomsovsky M."/>
            <person name="Tulloss R.E."/>
            <person name="Uehling J."/>
            <person name="Grigoriev I.V."/>
            <person name="Vagvolgyi C."/>
            <person name="Papp T."/>
            <person name="Martin F.M."/>
            <person name="Miettinen O."/>
            <person name="Hibbett D.S."/>
            <person name="Nagy L.G."/>
        </authorList>
    </citation>
    <scope>NUCLEOTIDE SEQUENCE [LARGE SCALE GENOMIC DNA]</scope>
    <source>
        <strain evidence="1 2">NL-1719</strain>
    </source>
</reference>
<name>A0ACD3BE51_9AGAR</name>
<dbReference type="Proteomes" id="UP000308600">
    <property type="component" value="Unassembled WGS sequence"/>
</dbReference>
<dbReference type="EMBL" id="ML208261">
    <property type="protein sequence ID" value="TFK76145.1"/>
    <property type="molecule type" value="Genomic_DNA"/>
</dbReference>
<protein>
    <submittedName>
        <fullName evidence="1">Uncharacterized protein</fullName>
    </submittedName>
</protein>
<accession>A0ACD3BE51</accession>
<keyword evidence="2" id="KW-1185">Reference proteome</keyword>
<gene>
    <name evidence="1" type="ORF">BDN72DRAFT_368409</name>
</gene>
<evidence type="ECO:0000313" key="2">
    <source>
        <dbReference type="Proteomes" id="UP000308600"/>
    </source>
</evidence>
<organism evidence="1 2">
    <name type="scientific">Pluteus cervinus</name>
    <dbReference type="NCBI Taxonomy" id="181527"/>
    <lineage>
        <taxon>Eukaryota</taxon>
        <taxon>Fungi</taxon>
        <taxon>Dikarya</taxon>
        <taxon>Basidiomycota</taxon>
        <taxon>Agaricomycotina</taxon>
        <taxon>Agaricomycetes</taxon>
        <taxon>Agaricomycetidae</taxon>
        <taxon>Agaricales</taxon>
        <taxon>Pluteineae</taxon>
        <taxon>Pluteaceae</taxon>
        <taxon>Pluteus</taxon>
    </lineage>
</organism>
<evidence type="ECO:0000313" key="1">
    <source>
        <dbReference type="EMBL" id="TFK76145.1"/>
    </source>
</evidence>
<sequence length="74" mass="7867">MAKKFELEALALAHWVSKGAMSFFIIMHTVGRLHSRNLLAYTLSGAVGIVKVQVNHVAAILALGGSPLKVRGIG</sequence>
<proteinExistence type="predicted"/>